<feature type="compositionally biased region" description="Low complexity" evidence="5">
    <location>
        <begin position="246"/>
        <end position="256"/>
    </location>
</feature>
<dbReference type="GO" id="GO:0051301">
    <property type="term" value="P:cell division"/>
    <property type="evidence" value="ECO:0007669"/>
    <property type="project" value="UniProtKB-KW"/>
</dbReference>
<dbReference type="Pfam" id="PF13432">
    <property type="entry name" value="TPR_16"/>
    <property type="match status" value="1"/>
</dbReference>
<accession>B0WT30</accession>
<dbReference type="OMA" id="MVHIGAT"/>
<evidence type="ECO:0000313" key="8">
    <source>
        <dbReference type="Proteomes" id="UP000002320"/>
    </source>
</evidence>
<feature type="repeat" description="TPR" evidence="4">
    <location>
        <begin position="79"/>
        <end position="112"/>
    </location>
</feature>
<name>B0WT30_CULQU</name>
<feature type="repeat" description="TPR" evidence="4">
    <location>
        <begin position="11"/>
        <end position="44"/>
    </location>
</feature>
<evidence type="ECO:0000256" key="3">
    <source>
        <dbReference type="ARBA" id="ARBA00039307"/>
    </source>
</evidence>
<feature type="compositionally biased region" description="Low complexity" evidence="5">
    <location>
        <begin position="199"/>
        <end position="208"/>
    </location>
</feature>
<proteinExistence type="inferred from homology"/>
<keyword evidence="1 4" id="KW-0802">TPR repeat</keyword>
<dbReference type="eggNOG" id="KOG1126">
    <property type="taxonomic scope" value="Eukaryota"/>
</dbReference>
<dbReference type="PANTHER" id="PTHR12558:SF13">
    <property type="entry name" value="CELL DIVISION CYCLE PROTEIN 27 HOMOLOG"/>
    <property type="match status" value="1"/>
</dbReference>
<dbReference type="SMART" id="SM00028">
    <property type="entry name" value="TPR"/>
    <property type="match status" value="5"/>
</dbReference>
<dbReference type="VEuPathDB" id="VectorBase:CQUJHB006963"/>
<dbReference type="InterPro" id="IPR019734">
    <property type="entry name" value="TPR_rpt"/>
</dbReference>
<organism>
    <name type="scientific">Culex quinquefasciatus</name>
    <name type="common">Southern house mosquito</name>
    <name type="synonym">Culex pungens</name>
    <dbReference type="NCBI Taxonomy" id="7176"/>
    <lineage>
        <taxon>Eukaryota</taxon>
        <taxon>Metazoa</taxon>
        <taxon>Ecdysozoa</taxon>
        <taxon>Arthropoda</taxon>
        <taxon>Hexapoda</taxon>
        <taxon>Insecta</taxon>
        <taxon>Pterygota</taxon>
        <taxon>Neoptera</taxon>
        <taxon>Endopterygota</taxon>
        <taxon>Diptera</taxon>
        <taxon>Nematocera</taxon>
        <taxon>Culicoidea</taxon>
        <taxon>Culicidae</taxon>
        <taxon>Culicinae</taxon>
        <taxon>Culicini</taxon>
        <taxon>Culex</taxon>
        <taxon>Culex</taxon>
    </lineage>
</organism>
<evidence type="ECO:0000256" key="1">
    <source>
        <dbReference type="ARBA" id="ARBA00022803"/>
    </source>
</evidence>
<dbReference type="PANTHER" id="PTHR12558">
    <property type="entry name" value="CELL DIVISION CYCLE 16,23,27"/>
    <property type="match status" value="1"/>
</dbReference>
<evidence type="ECO:0000256" key="2">
    <source>
        <dbReference type="ARBA" id="ARBA00038210"/>
    </source>
</evidence>
<dbReference type="Pfam" id="PF00515">
    <property type="entry name" value="TPR_1"/>
    <property type="match status" value="1"/>
</dbReference>
<dbReference type="Pfam" id="PF13181">
    <property type="entry name" value="TPR_8"/>
    <property type="match status" value="1"/>
</dbReference>
<dbReference type="GO" id="GO:0031145">
    <property type="term" value="P:anaphase-promoting complex-dependent catabolic process"/>
    <property type="evidence" value="ECO:0007669"/>
    <property type="project" value="TreeGrafter"/>
</dbReference>
<dbReference type="GO" id="GO:0007091">
    <property type="term" value="P:metaphase/anaphase transition of mitotic cell cycle"/>
    <property type="evidence" value="ECO:0007669"/>
    <property type="project" value="TreeGrafter"/>
</dbReference>
<feature type="repeat" description="TPR" evidence="4">
    <location>
        <begin position="45"/>
        <end position="78"/>
    </location>
</feature>
<dbReference type="KEGG" id="cqu:CpipJ_CPIJ010555"/>
<gene>
    <name evidence="7" type="primary">6042792</name>
    <name evidence="6" type="ORF">CpipJ_CPIJ010555</name>
</gene>
<evidence type="ECO:0000313" key="7">
    <source>
        <dbReference type="EnsemblMetazoa" id="CPIJ010555-PA"/>
    </source>
</evidence>
<keyword evidence="6" id="KW-0132">Cell division</keyword>
<keyword evidence="8" id="KW-1185">Reference proteome</keyword>
<dbReference type="VEuPathDB" id="VectorBase:CPIJ010555"/>
<dbReference type="EnsemblMetazoa" id="CPIJ010555-RA">
    <property type="protein sequence ID" value="CPIJ010555-PA"/>
    <property type="gene ID" value="CPIJ010555"/>
</dbReference>
<dbReference type="STRING" id="7176.B0WT30"/>
<feature type="repeat" description="TPR" evidence="4">
    <location>
        <begin position="113"/>
        <end position="146"/>
    </location>
</feature>
<dbReference type="HOGENOM" id="CLU_1009204_0_0_1"/>
<dbReference type="AlphaFoldDB" id="B0WT30"/>
<dbReference type="SUPFAM" id="SSF48452">
    <property type="entry name" value="TPR-like"/>
    <property type="match status" value="1"/>
</dbReference>
<comment type="similarity">
    <text evidence="2">Belongs to the APC3/CDC27 family.</text>
</comment>
<dbReference type="PROSITE" id="PS50005">
    <property type="entry name" value="TPR"/>
    <property type="match status" value="4"/>
</dbReference>
<reference evidence="7" key="2">
    <citation type="submission" date="2021-02" db="UniProtKB">
        <authorList>
            <consortium name="EnsemblMetazoa"/>
        </authorList>
    </citation>
    <scope>IDENTIFICATION</scope>
    <source>
        <strain evidence="7">JHB</strain>
    </source>
</reference>
<evidence type="ECO:0000256" key="4">
    <source>
        <dbReference type="PROSITE-ProRule" id="PRU00339"/>
    </source>
</evidence>
<dbReference type="EMBL" id="DS232080">
    <property type="protein sequence ID" value="EDS34173.1"/>
    <property type="molecule type" value="Genomic_DNA"/>
</dbReference>
<dbReference type="GO" id="GO:0016567">
    <property type="term" value="P:protein ubiquitination"/>
    <property type="evidence" value="ECO:0007669"/>
    <property type="project" value="TreeGrafter"/>
</dbReference>
<dbReference type="Proteomes" id="UP000002320">
    <property type="component" value="Unassembled WGS sequence"/>
</dbReference>
<dbReference type="Gene3D" id="1.25.40.10">
    <property type="entry name" value="Tetratricopeptide repeat domain"/>
    <property type="match status" value="2"/>
</dbReference>
<dbReference type="InterPro" id="IPR011990">
    <property type="entry name" value="TPR-like_helical_dom_sf"/>
</dbReference>
<protein>
    <recommendedName>
        <fullName evidence="3">Cell division cycle protein 27 homolog</fullName>
    </recommendedName>
</protein>
<dbReference type="GO" id="GO:0005737">
    <property type="term" value="C:cytoplasm"/>
    <property type="evidence" value="ECO:0007669"/>
    <property type="project" value="TreeGrafter"/>
</dbReference>
<feature type="region of interest" description="Disordered" evidence="5">
    <location>
        <begin position="199"/>
        <end position="276"/>
    </location>
</feature>
<dbReference type="GO" id="GO:0005680">
    <property type="term" value="C:anaphase-promoting complex"/>
    <property type="evidence" value="ECO:0007669"/>
    <property type="project" value="TreeGrafter"/>
</dbReference>
<evidence type="ECO:0000256" key="5">
    <source>
        <dbReference type="SAM" id="MobiDB-lite"/>
    </source>
</evidence>
<dbReference type="OrthoDB" id="329563at2759"/>
<reference evidence="6" key="1">
    <citation type="submission" date="2007-03" db="EMBL/GenBank/DDBJ databases">
        <title>Annotation of Culex pipiens quinquefasciatus.</title>
        <authorList>
            <consortium name="The Broad Institute Genome Sequencing Platform"/>
            <person name="Atkinson P.W."/>
            <person name="Hemingway J."/>
            <person name="Christensen B.M."/>
            <person name="Higgs S."/>
            <person name="Kodira C."/>
            <person name="Hannick L."/>
            <person name="Megy K."/>
            <person name="O'Leary S."/>
            <person name="Pearson M."/>
            <person name="Haas B.J."/>
            <person name="Mauceli E."/>
            <person name="Wortman J.R."/>
            <person name="Lee N.H."/>
            <person name="Guigo R."/>
            <person name="Stanke M."/>
            <person name="Alvarado L."/>
            <person name="Amedeo P."/>
            <person name="Antoine C.H."/>
            <person name="Arensburger P."/>
            <person name="Bidwell S.L."/>
            <person name="Crawford M."/>
            <person name="Camaro F."/>
            <person name="Devon K."/>
            <person name="Engels R."/>
            <person name="Hammond M."/>
            <person name="Howarth C."/>
            <person name="Koehrsen M."/>
            <person name="Lawson D."/>
            <person name="Montgomery P."/>
            <person name="Nene V."/>
            <person name="Nusbaum C."/>
            <person name="Puiu D."/>
            <person name="Romero-Severson J."/>
            <person name="Severson D.W."/>
            <person name="Shumway M."/>
            <person name="Sisk P."/>
            <person name="Stolte C."/>
            <person name="Zeng Q."/>
            <person name="Eisenstadt E."/>
            <person name="Fraser-Liggett C."/>
            <person name="Strausberg R."/>
            <person name="Galagan J."/>
            <person name="Birren B."/>
            <person name="Collins F.H."/>
        </authorList>
    </citation>
    <scope>NUCLEOTIDE SEQUENCE [LARGE SCALE GENOMIC DNA]</scope>
    <source>
        <strain evidence="6">JHB</strain>
    </source>
</reference>
<keyword evidence="6" id="KW-0131">Cell cycle</keyword>
<sequence length="276" mass="30576">MILGFVDEDFPYSYTLLGHELVMTEELEKALSMYRYAILRDPRHYNAWFGIGTIFSKQERYELAELHYRKALAINPRNSVIMVHIGATQFFLRKMDQALRTLNAAIALDPKNPLCKFHRGSMYFTMGRYQEALRELEELKQIVPKEAVVYYVMGKIYKKLGNVDLALMHLSWATDLGSKGANNQIKDNFDSIMRTQDGTAATTTSAAEGTDEDGAEAGASTGQGLNEADIGSSSADPDYSIGGEQASSDDSTAAATNARNESLDVISGNLYDSDSY</sequence>
<evidence type="ECO:0000313" key="6">
    <source>
        <dbReference type="EMBL" id="EDS34173.1"/>
    </source>
</evidence>
<dbReference type="InParanoid" id="B0WT30"/>